<dbReference type="EMBL" id="AGZI01000021">
    <property type="protein sequence ID" value="EKU82894.1"/>
    <property type="molecule type" value="Genomic_DNA"/>
</dbReference>
<dbReference type="InterPro" id="IPR052205">
    <property type="entry name" value="FliO/MopB"/>
</dbReference>
<evidence type="ECO:0000256" key="4">
    <source>
        <dbReference type="ARBA" id="ARBA00023136"/>
    </source>
</evidence>
<evidence type="ECO:0000313" key="9">
    <source>
        <dbReference type="EMBL" id="EKU82894.1"/>
    </source>
</evidence>
<dbReference type="AlphaFoldDB" id="K9DE18"/>
<evidence type="ECO:0000256" key="1">
    <source>
        <dbReference type="ARBA" id="ARBA00022475"/>
    </source>
</evidence>
<dbReference type="InterPro" id="IPR022781">
    <property type="entry name" value="Flagellar_biosynth_FliO"/>
</dbReference>
<dbReference type="PATRIC" id="fig|883126.3.peg.1935"/>
<proteinExistence type="inferred from homology"/>
<keyword evidence="3 7" id="KW-1133">Transmembrane helix</keyword>
<keyword evidence="2 7" id="KW-0812">Transmembrane</keyword>
<evidence type="ECO:0000256" key="6">
    <source>
        <dbReference type="ARBA" id="ARBA00037937"/>
    </source>
</evidence>
<organism evidence="9 10">
    <name type="scientific">Massilia timonae CCUG 45783</name>
    <dbReference type="NCBI Taxonomy" id="883126"/>
    <lineage>
        <taxon>Bacteria</taxon>
        <taxon>Pseudomonadati</taxon>
        <taxon>Pseudomonadota</taxon>
        <taxon>Betaproteobacteria</taxon>
        <taxon>Burkholderiales</taxon>
        <taxon>Oxalobacteraceae</taxon>
        <taxon>Telluria group</taxon>
        <taxon>Massilia</taxon>
    </lineage>
</organism>
<gene>
    <name evidence="9" type="ORF">HMPREF9710_01905</name>
</gene>
<evidence type="ECO:0000256" key="8">
    <source>
        <dbReference type="SAM" id="MobiDB-lite"/>
    </source>
</evidence>
<dbReference type="GO" id="GO:0044781">
    <property type="term" value="P:bacterial-type flagellum organization"/>
    <property type="evidence" value="ECO:0007669"/>
    <property type="project" value="UniProtKB-UniRule"/>
</dbReference>
<dbReference type="GO" id="GO:0005886">
    <property type="term" value="C:plasma membrane"/>
    <property type="evidence" value="ECO:0007669"/>
    <property type="project" value="UniProtKB-SubCell"/>
</dbReference>
<evidence type="ECO:0000256" key="3">
    <source>
        <dbReference type="ARBA" id="ARBA00022989"/>
    </source>
</evidence>
<dbReference type="PANTHER" id="PTHR38766:SF1">
    <property type="entry name" value="FLAGELLAR PROTEIN FLIO"/>
    <property type="match status" value="1"/>
</dbReference>
<protein>
    <recommendedName>
        <fullName evidence="7">Flagellar protein</fullName>
    </recommendedName>
</protein>
<comment type="caution">
    <text evidence="9">The sequence shown here is derived from an EMBL/GenBank/DDBJ whole genome shotgun (WGS) entry which is preliminary data.</text>
</comment>
<keyword evidence="9" id="KW-0282">Flagellum</keyword>
<evidence type="ECO:0000256" key="7">
    <source>
        <dbReference type="RuleBase" id="RU362064"/>
    </source>
</evidence>
<dbReference type="HOGENOM" id="CLU_945959_0_0_4"/>
<evidence type="ECO:0000313" key="10">
    <source>
        <dbReference type="Proteomes" id="UP000009874"/>
    </source>
</evidence>
<dbReference type="eggNOG" id="COG3190">
    <property type="taxonomic scope" value="Bacteria"/>
</dbReference>
<evidence type="ECO:0000256" key="2">
    <source>
        <dbReference type="ARBA" id="ARBA00022692"/>
    </source>
</evidence>
<reference evidence="9 10" key="1">
    <citation type="submission" date="2012-09" db="EMBL/GenBank/DDBJ databases">
        <title>The Genome Sequence of Massilia timonae CCUG 45783.</title>
        <authorList>
            <consortium name="The Broad Institute Genome Sequencing Platform"/>
            <person name="Earl A."/>
            <person name="Ward D."/>
            <person name="Feldgarden M."/>
            <person name="Gevers D."/>
            <person name="Huys G."/>
            <person name="Walker B."/>
            <person name="Young S.K."/>
            <person name="Zeng Q."/>
            <person name="Gargeya S."/>
            <person name="Fitzgerald M."/>
            <person name="Haas B."/>
            <person name="Abouelleil A."/>
            <person name="Alvarado L."/>
            <person name="Arachchi H.M."/>
            <person name="Berlin A.M."/>
            <person name="Chapman S.B."/>
            <person name="Goldberg J."/>
            <person name="Griggs A."/>
            <person name="Gujja S."/>
            <person name="Hansen M."/>
            <person name="Howarth C."/>
            <person name="Imamovic A."/>
            <person name="Larimer J."/>
            <person name="McCowen C."/>
            <person name="Montmayeur A."/>
            <person name="Murphy C."/>
            <person name="Neiman D."/>
            <person name="Pearson M."/>
            <person name="Priest M."/>
            <person name="Roberts A."/>
            <person name="Saif S."/>
            <person name="Shea T."/>
            <person name="Sisk P."/>
            <person name="Sykes S."/>
            <person name="Wortman J."/>
            <person name="Nusbaum C."/>
            <person name="Birren B."/>
        </authorList>
    </citation>
    <scope>NUCLEOTIDE SEQUENCE [LARGE SCALE GENOMIC DNA]</scope>
    <source>
        <strain evidence="9 10">CCUG 45783</strain>
    </source>
</reference>
<keyword evidence="10" id="KW-1185">Reference proteome</keyword>
<feature type="compositionally biased region" description="Low complexity" evidence="8">
    <location>
        <begin position="118"/>
        <end position="160"/>
    </location>
</feature>
<accession>K9DE18</accession>
<dbReference type="Pfam" id="PF04347">
    <property type="entry name" value="FliO"/>
    <property type="match status" value="1"/>
</dbReference>
<dbReference type="Proteomes" id="UP000009874">
    <property type="component" value="Unassembled WGS sequence"/>
</dbReference>
<comment type="similarity">
    <text evidence="6 7">Belongs to the FliO/MopB family.</text>
</comment>
<dbReference type="PANTHER" id="PTHR38766">
    <property type="entry name" value="FLAGELLAR PROTEIN FLIO"/>
    <property type="match status" value="1"/>
</dbReference>
<feature type="compositionally biased region" description="Basic and acidic residues" evidence="8">
    <location>
        <begin position="93"/>
        <end position="104"/>
    </location>
</feature>
<dbReference type="GO" id="GO:0009425">
    <property type="term" value="C:bacterial-type flagellum basal body"/>
    <property type="evidence" value="ECO:0007669"/>
    <property type="project" value="UniProtKB-SubCell"/>
</dbReference>
<keyword evidence="4 7" id="KW-0472">Membrane</keyword>
<keyword evidence="9" id="KW-0969">Cilium</keyword>
<feature type="region of interest" description="Disordered" evidence="8">
    <location>
        <begin position="70"/>
        <end position="179"/>
    </location>
</feature>
<sequence>MTLPRAPASDHFPAVGWTALPSTRSTNVFLPHKGLCVRWLDAWAAKPPTLRAFTASLLLAPCLAFAQQTTDTTSKPATPASMAGTSTAPAPAAHEDAETPRRPGETTTGRPPAPAVPAPATTPTATAPPTAPLPGDAAATTDTTPPVATAPVSPTSPAPLSEAPRVSMPAPMPTSSTASPGAGGLLKTIMALTLVLGLLAGLAWMMKRFGPKMGGGSANLRVVGALNLGGRERIMVVEVGDQWIVVGAAPGRVNALHTMPRQEGELAPTAAHGALPANHFSDWLKKTIDKRNAS</sequence>
<keyword evidence="9" id="KW-0966">Cell projection</keyword>
<feature type="transmembrane region" description="Helical" evidence="7">
    <location>
        <begin position="184"/>
        <end position="204"/>
    </location>
</feature>
<name>K9DE18_9BURK</name>
<dbReference type="NCBIfam" id="TIGR03500">
    <property type="entry name" value="FliO_TIGR"/>
    <property type="match status" value="1"/>
</dbReference>
<comment type="subcellular location">
    <subcellularLocation>
        <location evidence="7">Cell membrane</location>
    </subcellularLocation>
    <subcellularLocation>
        <location evidence="7">Bacterial flagellum basal body</location>
    </subcellularLocation>
</comment>
<evidence type="ECO:0000256" key="5">
    <source>
        <dbReference type="ARBA" id="ARBA00023143"/>
    </source>
</evidence>
<keyword evidence="5 7" id="KW-0975">Bacterial flagellum</keyword>
<feature type="compositionally biased region" description="Low complexity" evidence="8">
    <location>
        <begin position="167"/>
        <end position="179"/>
    </location>
</feature>
<keyword evidence="1 7" id="KW-1003">Cell membrane</keyword>